<dbReference type="EC" id="2.7.1.40" evidence="5 16"/>
<dbReference type="GO" id="GO:0030955">
    <property type="term" value="F:potassium ion binding"/>
    <property type="evidence" value="ECO:0007669"/>
    <property type="project" value="UniProtKB-UniRule"/>
</dbReference>
<dbReference type="InterPro" id="IPR018209">
    <property type="entry name" value="Pyrv_Knase_AS"/>
</dbReference>
<evidence type="ECO:0000256" key="13">
    <source>
        <dbReference type="ARBA" id="ARBA00022958"/>
    </source>
</evidence>
<evidence type="ECO:0000256" key="8">
    <source>
        <dbReference type="ARBA" id="ARBA00022723"/>
    </source>
</evidence>
<dbReference type="InterPro" id="IPR011037">
    <property type="entry name" value="Pyrv_Knase-like_insert_dom_sf"/>
</dbReference>
<evidence type="ECO:0000256" key="1">
    <source>
        <dbReference type="ARBA" id="ARBA00001946"/>
    </source>
</evidence>
<dbReference type="InterPro" id="IPR015806">
    <property type="entry name" value="Pyrv_Knase_insert_dom_sf"/>
</dbReference>
<comment type="catalytic activity">
    <reaction evidence="17">
        <text>pyruvate + ATP = phosphoenolpyruvate + ADP + H(+)</text>
        <dbReference type="Rhea" id="RHEA:18157"/>
        <dbReference type="ChEBI" id="CHEBI:15361"/>
        <dbReference type="ChEBI" id="CHEBI:15378"/>
        <dbReference type="ChEBI" id="CHEBI:30616"/>
        <dbReference type="ChEBI" id="CHEBI:58702"/>
        <dbReference type="ChEBI" id="CHEBI:456216"/>
        <dbReference type="EC" id="2.7.1.40"/>
    </reaction>
</comment>
<evidence type="ECO:0000256" key="2">
    <source>
        <dbReference type="ARBA" id="ARBA00001958"/>
    </source>
</evidence>
<evidence type="ECO:0000256" key="12">
    <source>
        <dbReference type="ARBA" id="ARBA00022842"/>
    </source>
</evidence>
<dbReference type="InterPro" id="IPR015813">
    <property type="entry name" value="Pyrv/PenolPyrv_kinase-like_dom"/>
</dbReference>
<dbReference type="Proteomes" id="UP000018300">
    <property type="component" value="Unassembled WGS sequence"/>
</dbReference>
<organism evidence="20 21">
    <name type="scientific">Eshraghiella crossota CAG:259</name>
    <dbReference type="NCBI Taxonomy" id="1263062"/>
    <lineage>
        <taxon>Bacteria</taxon>
        <taxon>Bacillati</taxon>
        <taxon>Bacillota</taxon>
        <taxon>Clostridia</taxon>
        <taxon>Lachnospirales</taxon>
        <taxon>Lachnospiraceae</taxon>
        <taxon>Eshraghiella</taxon>
    </lineage>
</organism>
<dbReference type="PRINTS" id="PR01050">
    <property type="entry name" value="PYRUVTKNASE"/>
</dbReference>
<evidence type="ECO:0000256" key="14">
    <source>
        <dbReference type="ARBA" id="ARBA00023152"/>
    </source>
</evidence>
<evidence type="ECO:0000256" key="5">
    <source>
        <dbReference type="ARBA" id="ARBA00012142"/>
    </source>
</evidence>
<dbReference type="GO" id="GO:0005524">
    <property type="term" value="F:ATP binding"/>
    <property type="evidence" value="ECO:0007669"/>
    <property type="project" value="UniProtKB-KW"/>
</dbReference>
<comment type="similarity">
    <text evidence="4 17">Belongs to the pyruvate kinase family.</text>
</comment>
<protein>
    <recommendedName>
        <fullName evidence="6 16">Pyruvate kinase</fullName>
        <ecNumber evidence="5 16">2.7.1.40</ecNumber>
    </recommendedName>
</protein>
<keyword evidence="8" id="KW-0479">Metal-binding</keyword>
<keyword evidence="11" id="KW-0067">ATP-binding</keyword>
<gene>
    <name evidence="20" type="ORF">BN569_01853</name>
</gene>
<dbReference type="Pfam" id="PF00224">
    <property type="entry name" value="PK"/>
    <property type="match status" value="1"/>
</dbReference>
<name>R5LAA5_9FIRM</name>
<comment type="cofactor">
    <cofactor evidence="1">
        <name>Mg(2+)</name>
        <dbReference type="ChEBI" id="CHEBI:18420"/>
    </cofactor>
</comment>
<dbReference type="InterPro" id="IPR036918">
    <property type="entry name" value="Pyrv_Knase_C_sf"/>
</dbReference>
<dbReference type="AlphaFoldDB" id="R5LAA5"/>
<dbReference type="UniPathway" id="UPA00109">
    <property type="reaction ID" value="UER00188"/>
</dbReference>
<dbReference type="PANTHER" id="PTHR11817">
    <property type="entry name" value="PYRUVATE KINASE"/>
    <property type="match status" value="1"/>
</dbReference>
<dbReference type="GO" id="GO:0004743">
    <property type="term" value="F:pyruvate kinase activity"/>
    <property type="evidence" value="ECO:0007669"/>
    <property type="project" value="UniProtKB-UniRule"/>
</dbReference>
<comment type="pathway">
    <text evidence="3 17">Carbohydrate degradation; glycolysis; pyruvate from D-glyceraldehyde 3-phosphate: step 5/5.</text>
</comment>
<evidence type="ECO:0000256" key="15">
    <source>
        <dbReference type="ARBA" id="ARBA00023317"/>
    </source>
</evidence>
<dbReference type="InterPro" id="IPR040442">
    <property type="entry name" value="Pyrv_kinase-like_dom_sf"/>
</dbReference>
<dbReference type="SUPFAM" id="SSF52935">
    <property type="entry name" value="PK C-terminal domain-like"/>
    <property type="match status" value="1"/>
</dbReference>
<evidence type="ECO:0000256" key="3">
    <source>
        <dbReference type="ARBA" id="ARBA00004997"/>
    </source>
</evidence>
<evidence type="ECO:0000313" key="20">
    <source>
        <dbReference type="EMBL" id="CCY76008.1"/>
    </source>
</evidence>
<comment type="caution">
    <text evidence="20">The sequence shown here is derived from an EMBL/GenBank/DDBJ whole genome shotgun (WGS) entry which is preliminary data.</text>
</comment>
<keyword evidence="10 17" id="KW-0418">Kinase</keyword>
<dbReference type="SUPFAM" id="SSF50800">
    <property type="entry name" value="PK beta-barrel domain-like"/>
    <property type="match status" value="1"/>
</dbReference>
<keyword evidence="7 17" id="KW-0808">Transferase</keyword>
<dbReference type="PROSITE" id="PS00110">
    <property type="entry name" value="PYRUVATE_KINASE"/>
    <property type="match status" value="1"/>
</dbReference>
<evidence type="ECO:0000256" key="11">
    <source>
        <dbReference type="ARBA" id="ARBA00022840"/>
    </source>
</evidence>
<evidence type="ECO:0000256" key="4">
    <source>
        <dbReference type="ARBA" id="ARBA00008663"/>
    </source>
</evidence>
<dbReference type="FunFam" id="2.40.33.10:FF:000001">
    <property type="entry name" value="Pyruvate kinase"/>
    <property type="match status" value="1"/>
</dbReference>
<accession>R5LAA5</accession>
<evidence type="ECO:0000256" key="16">
    <source>
        <dbReference type="NCBIfam" id="TIGR01064"/>
    </source>
</evidence>
<dbReference type="InterPro" id="IPR015795">
    <property type="entry name" value="Pyrv_Knase_C"/>
</dbReference>
<dbReference type="GO" id="GO:0016301">
    <property type="term" value="F:kinase activity"/>
    <property type="evidence" value="ECO:0007669"/>
    <property type="project" value="UniProtKB-KW"/>
</dbReference>
<keyword evidence="15 20" id="KW-0670">Pyruvate</keyword>
<evidence type="ECO:0000256" key="9">
    <source>
        <dbReference type="ARBA" id="ARBA00022741"/>
    </source>
</evidence>
<proteinExistence type="inferred from homology"/>
<evidence type="ECO:0000256" key="6">
    <source>
        <dbReference type="ARBA" id="ARBA00018587"/>
    </source>
</evidence>
<keyword evidence="12 17" id="KW-0460">Magnesium</keyword>
<dbReference type="FunFam" id="3.20.20.60:FF:000025">
    <property type="entry name" value="Pyruvate kinase"/>
    <property type="match status" value="1"/>
</dbReference>
<dbReference type="NCBIfam" id="NF004491">
    <property type="entry name" value="PRK05826.1"/>
    <property type="match status" value="1"/>
</dbReference>
<dbReference type="SUPFAM" id="SSF51621">
    <property type="entry name" value="Phosphoenolpyruvate/pyruvate domain"/>
    <property type="match status" value="1"/>
</dbReference>
<dbReference type="Pfam" id="PF02887">
    <property type="entry name" value="PK_C"/>
    <property type="match status" value="1"/>
</dbReference>
<keyword evidence="14 17" id="KW-0324">Glycolysis</keyword>
<keyword evidence="9" id="KW-0547">Nucleotide-binding</keyword>
<comment type="cofactor">
    <cofactor evidence="2">
        <name>K(+)</name>
        <dbReference type="ChEBI" id="CHEBI:29103"/>
    </cofactor>
</comment>
<evidence type="ECO:0000256" key="10">
    <source>
        <dbReference type="ARBA" id="ARBA00022777"/>
    </source>
</evidence>
<dbReference type="Gene3D" id="3.40.1380.20">
    <property type="entry name" value="Pyruvate kinase, C-terminal domain"/>
    <property type="match status" value="1"/>
</dbReference>
<evidence type="ECO:0000256" key="7">
    <source>
        <dbReference type="ARBA" id="ARBA00022679"/>
    </source>
</evidence>
<evidence type="ECO:0000259" key="19">
    <source>
        <dbReference type="Pfam" id="PF02887"/>
    </source>
</evidence>
<feature type="domain" description="Pyruvate kinase C-terminal" evidence="19">
    <location>
        <begin position="357"/>
        <end position="467"/>
    </location>
</feature>
<sequence>MRKTKIICTLGPAVDSDERITQIINAGMDCARLNFSHGTHEEQEVRLNRVRRIAGELNRHIPILLDTKGPEIRLKDFEGGSVIVEKGSLFTFDTDKETPGTRERIGLTYDKLAKNVEVGTKILVDDGKIELKVTAIKGSKVICKVITGGKLSNHKSINIPNVEISMPYLNDVDKSDLLFGIEHNVEYIAASFVRCADDLKKLRKFLKDNGGQDIKIISKIENGQGINNFDEILELSDGIMVARGDMGVEINFEKIPAIQKMMIEKCNREGKIVVTATQMLESMTENPRPTRAEVSDVANAIYDGTTVIMLSGESAAGRHPVEAVRTMANIAVNAENTINYYEKYVDSSADMEPNLKNAICASAYNAAKYLDAKAIVVLTRSGATANILSRFHPECPVIAATISERGRNQLNLVWGITPVAAENLDSADKFVEYAVSKAVESRLVKRGDNIVVILASDLESDDDTMRICTI</sequence>
<dbReference type="Gene3D" id="3.20.20.60">
    <property type="entry name" value="Phosphoenolpyruvate-binding domains"/>
    <property type="match status" value="1"/>
</dbReference>
<dbReference type="InterPro" id="IPR015793">
    <property type="entry name" value="Pyrv_Knase_brl"/>
</dbReference>
<dbReference type="Gene3D" id="2.40.33.10">
    <property type="entry name" value="PK beta-barrel domain-like"/>
    <property type="match status" value="1"/>
</dbReference>
<dbReference type="NCBIfam" id="NF004978">
    <property type="entry name" value="PRK06354.1"/>
    <property type="match status" value="1"/>
</dbReference>
<evidence type="ECO:0000259" key="18">
    <source>
        <dbReference type="Pfam" id="PF00224"/>
    </source>
</evidence>
<reference evidence="20" key="1">
    <citation type="submission" date="2012-11" db="EMBL/GenBank/DDBJ databases">
        <title>Dependencies among metagenomic species, viruses, plasmids and units of genetic variation.</title>
        <authorList>
            <person name="Nielsen H.B."/>
            <person name="Almeida M."/>
            <person name="Juncker A.S."/>
            <person name="Rasmussen S."/>
            <person name="Li J."/>
            <person name="Sunagawa S."/>
            <person name="Plichta D."/>
            <person name="Gautier L."/>
            <person name="Le Chatelier E."/>
            <person name="Peletier E."/>
            <person name="Bonde I."/>
            <person name="Nielsen T."/>
            <person name="Manichanh C."/>
            <person name="Arumugam M."/>
            <person name="Batto J."/>
            <person name="Santos M.B.Q.D."/>
            <person name="Blom N."/>
            <person name="Borruel N."/>
            <person name="Burgdorf K.S."/>
            <person name="Boumezbeur F."/>
            <person name="Casellas F."/>
            <person name="Dore J."/>
            <person name="Guarner F."/>
            <person name="Hansen T."/>
            <person name="Hildebrand F."/>
            <person name="Kaas R.S."/>
            <person name="Kennedy S."/>
            <person name="Kristiansen K."/>
            <person name="Kultima J.R."/>
            <person name="Leonard P."/>
            <person name="Levenez F."/>
            <person name="Lund O."/>
            <person name="Moumen B."/>
            <person name="Le Paslier D."/>
            <person name="Pons N."/>
            <person name="Pedersen O."/>
            <person name="Prifti E."/>
            <person name="Qin J."/>
            <person name="Raes J."/>
            <person name="Tap J."/>
            <person name="Tims S."/>
            <person name="Ussery D.W."/>
            <person name="Yamada T."/>
            <person name="MetaHit consortium"/>
            <person name="Renault P."/>
            <person name="Sicheritz-Ponten T."/>
            <person name="Bork P."/>
            <person name="Wang J."/>
            <person name="Brunak S."/>
            <person name="Ehrlich S.D."/>
        </authorList>
    </citation>
    <scope>NUCLEOTIDE SEQUENCE [LARGE SCALE GENOMIC DNA]</scope>
</reference>
<dbReference type="NCBIfam" id="TIGR01064">
    <property type="entry name" value="pyruv_kin"/>
    <property type="match status" value="1"/>
</dbReference>
<dbReference type="InterPro" id="IPR001697">
    <property type="entry name" value="Pyr_Knase"/>
</dbReference>
<dbReference type="GO" id="GO:0000287">
    <property type="term" value="F:magnesium ion binding"/>
    <property type="evidence" value="ECO:0007669"/>
    <property type="project" value="UniProtKB-UniRule"/>
</dbReference>
<evidence type="ECO:0000256" key="17">
    <source>
        <dbReference type="RuleBase" id="RU000504"/>
    </source>
</evidence>
<keyword evidence="13" id="KW-0630">Potassium</keyword>
<dbReference type="EMBL" id="CAYU010000020">
    <property type="protein sequence ID" value="CCY76008.1"/>
    <property type="molecule type" value="Genomic_DNA"/>
</dbReference>
<feature type="domain" description="Pyruvate kinase barrel" evidence="18">
    <location>
        <begin position="1"/>
        <end position="324"/>
    </location>
</feature>
<evidence type="ECO:0000313" key="21">
    <source>
        <dbReference type="Proteomes" id="UP000018300"/>
    </source>
</evidence>